<dbReference type="GO" id="GO:0016787">
    <property type="term" value="F:hydrolase activity"/>
    <property type="evidence" value="ECO:0007669"/>
    <property type="project" value="UniProtKB-KW"/>
</dbReference>
<organism evidence="2 3">
    <name type="scientific">Basidiobolus meristosporus CBS 931.73</name>
    <dbReference type="NCBI Taxonomy" id="1314790"/>
    <lineage>
        <taxon>Eukaryota</taxon>
        <taxon>Fungi</taxon>
        <taxon>Fungi incertae sedis</taxon>
        <taxon>Zoopagomycota</taxon>
        <taxon>Entomophthoromycotina</taxon>
        <taxon>Basidiobolomycetes</taxon>
        <taxon>Basidiobolales</taxon>
        <taxon>Basidiobolaceae</taxon>
        <taxon>Basidiobolus</taxon>
    </lineage>
</organism>
<accession>A0A1Y1YST3</accession>
<keyword evidence="2" id="KW-0378">Hydrolase</keyword>
<feature type="domain" description="AB hydrolase-1" evidence="1">
    <location>
        <begin position="35"/>
        <end position="281"/>
    </location>
</feature>
<dbReference type="InterPro" id="IPR000073">
    <property type="entry name" value="AB_hydrolase_1"/>
</dbReference>
<sequence length="302" mass="33482">MTAATSSIPSHVSRILHLTNGCKISYSVVGPNDGYPVIFFQGLSGHRLTTLLFDQLLEKYHLRLISPDRPGNGLSDEQTKEEKHPLCSIIAQLLEDLGIDHFAILAQSFGTVFALATTLKLPEKIVGPIQLVSPWIPLSEPATNPSLRNLRHVPNFLLSASLRTMACMPKLALSFGSVNAMTTGWSANEKKIYTPGFSSTYQEILAVSTKERSSYAADVIACLEKEQPFGFSYYEVDYPINIYHGDKDGMIPLEAVNRMKSKMSNATLYVQPEGTHNLLFDVEILEMIFSNLHDIFKTKALS</sequence>
<dbReference type="STRING" id="1314790.A0A1Y1YST3"/>
<dbReference type="PANTHER" id="PTHR43433">
    <property type="entry name" value="HYDROLASE, ALPHA/BETA FOLD FAMILY PROTEIN"/>
    <property type="match status" value="1"/>
</dbReference>
<reference evidence="2 3" key="1">
    <citation type="submission" date="2016-07" db="EMBL/GenBank/DDBJ databases">
        <title>Pervasive Adenine N6-methylation of Active Genes in Fungi.</title>
        <authorList>
            <consortium name="DOE Joint Genome Institute"/>
            <person name="Mondo S.J."/>
            <person name="Dannebaum R.O."/>
            <person name="Kuo R.C."/>
            <person name="Labutti K."/>
            <person name="Haridas S."/>
            <person name="Kuo A."/>
            <person name="Salamov A."/>
            <person name="Ahrendt S.R."/>
            <person name="Lipzen A."/>
            <person name="Sullivan W."/>
            <person name="Andreopoulos W.B."/>
            <person name="Clum A."/>
            <person name="Lindquist E."/>
            <person name="Daum C."/>
            <person name="Ramamoorthy G.K."/>
            <person name="Gryganskyi A."/>
            <person name="Culley D."/>
            <person name="Magnuson J.K."/>
            <person name="James T.Y."/>
            <person name="O'Malley M.A."/>
            <person name="Stajich J.E."/>
            <person name="Spatafora J.W."/>
            <person name="Visel A."/>
            <person name="Grigoriev I.V."/>
        </authorList>
    </citation>
    <scope>NUCLEOTIDE SEQUENCE [LARGE SCALE GENOMIC DNA]</scope>
    <source>
        <strain evidence="2 3">CBS 931.73</strain>
    </source>
</reference>
<dbReference type="SUPFAM" id="SSF53474">
    <property type="entry name" value="alpha/beta-Hydrolases"/>
    <property type="match status" value="1"/>
</dbReference>
<evidence type="ECO:0000313" key="2">
    <source>
        <dbReference type="EMBL" id="ORY00807.1"/>
    </source>
</evidence>
<proteinExistence type="predicted"/>
<dbReference type="Gene3D" id="3.40.50.1820">
    <property type="entry name" value="alpha/beta hydrolase"/>
    <property type="match status" value="1"/>
</dbReference>
<evidence type="ECO:0000259" key="1">
    <source>
        <dbReference type="Pfam" id="PF00561"/>
    </source>
</evidence>
<dbReference type="PANTHER" id="PTHR43433:SF10">
    <property type="entry name" value="AB HYDROLASE-1 DOMAIN-CONTAINING PROTEIN"/>
    <property type="match status" value="1"/>
</dbReference>
<protein>
    <submittedName>
        <fullName evidence="2">Alpha/beta-hydrolase</fullName>
    </submittedName>
</protein>
<evidence type="ECO:0000313" key="3">
    <source>
        <dbReference type="Proteomes" id="UP000193498"/>
    </source>
</evidence>
<keyword evidence="3" id="KW-1185">Reference proteome</keyword>
<gene>
    <name evidence="2" type="ORF">K493DRAFT_210562</name>
</gene>
<dbReference type="InParanoid" id="A0A1Y1YST3"/>
<comment type="caution">
    <text evidence="2">The sequence shown here is derived from an EMBL/GenBank/DDBJ whole genome shotgun (WGS) entry which is preliminary data.</text>
</comment>
<dbReference type="AlphaFoldDB" id="A0A1Y1YST3"/>
<dbReference type="InterPro" id="IPR050471">
    <property type="entry name" value="AB_hydrolase"/>
</dbReference>
<dbReference type="EMBL" id="MCFE01000078">
    <property type="protein sequence ID" value="ORY00807.1"/>
    <property type="molecule type" value="Genomic_DNA"/>
</dbReference>
<name>A0A1Y1YST3_9FUNG</name>
<dbReference type="OrthoDB" id="435520at2759"/>
<dbReference type="InterPro" id="IPR029058">
    <property type="entry name" value="AB_hydrolase_fold"/>
</dbReference>
<dbReference type="Pfam" id="PF00561">
    <property type="entry name" value="Abhydrolase_1"/>
    <property type="match status" value="1"/>
</dbReference>
<dbReference type="Proteomes" id="UP000193498">
    <property type="component" value="Unassembled WGS sequence"/>
</dbReference>